<name>A0A977KB12_9CREN</name>
<reference evidence="1" key="1">
    <citation type="submission" date="2013-11" db="EMBL/GenBank/DDBJ databases">
        <title>Comparative genomics of Ignicoccus.</title>
        <authorList>
            <person name="Podar M."/>
        </authorList>
    </citation>
    <scope>NUCLEOTIDE SEQUENCE</scope>
    <source>
        <strain evidence="1">DSM 13166</strain>
    </source>
</reference>
<evidence type="ECO:0000313" key="1">
    <source>
        <dbReference type="EMBL" id="UXD22328.1"/>
    </source>
</evidence>
<sequence length="73" mass="8098">MEGVDLLQIEGLAMNGKIKDAWVEKEGKLARLVAITTDGEKIVSVPEEPGVVAKSFFIVKKYIEWGPLIVENR</sequence>
<protein>
    <submittedName>
        <fullName evidence="1">Uncharacterized protein</fullName>
    </submittedName>
</protein>
<organism evidence="1 2">
    <name type="scientific">Ignicoccus pacificus DSM 13166</name>
    <dbReference type="NCBI Taxonomy" id="940294"/>
    <lineage>
        <taxon>Archaea</taxon>
        <taxon>Thermoproteota</taxon>
        <taxon>Thermoprotei</taxon>
        <taxon>Desulfurococcales</taxon>
        <taxon>Desulfurococcaceae</taxon>
        <taxon>Ignicoccus</taxon>
    </lineage>
</organism>
<evidence type="ECO:0000313" key="2">
    <source>
        <dbReference type="Proteomes" id="UP001063698"/>
    </source>
</evidence>
<dbReference type="Proteomes" id="UP001063698">
    <property type="component" value="Chromosome"/>
</dbReference>
<proteinExistence type="predicted"/>
<gene>
    <name evidence="1" type="ORF">IPA_03575</name>
</gene>
<keyword evidence="2" id="KW-1185">Reference proteome</keyword>
<dbReference type="EMBL" id="CP006868">
    <property type="protein sequence ID" value="UXD22328.1"/>
    <property type="molecule type" value="Genomic_DNA"/>
</dbReference>
<dbReference type="KEGG" id="ipc:IPA_03575"/>
<accession>A0A977KB12</accession>
<dbReference type="AlphaFoldDB" id="A0A977KB12"/>